<evidence type="ECO:0000259" key="6">
    <source>
        <dbReference type="PROSITE" id="PS51007"/>
    </source>
</evidence>
<keyword evidence="5" id="KW-1133">Transmembrane helix</keyword>
<evidence type="ECO:0000256" key="2">
    <source>
        <dbReference type="ARBA" id="ARBA00022723"/>
    </source>
</evidence>
<keyword evidence="2 4" id="KW-0479">Metal-binding</keyword>
<keyword evidence="1 4" id="KW-0349">Heme</keyword>
<dbReference type="OrthoDB" id="9773456at2"/>
<dbReference type="AlphaFoldDB" id="C6E1C1"/>
<dbReference type="Gene3D" id="1.10.760.10">
    <property type="entry name" value="Cytochrome c-like domain"/>
    <property type="match status" value="1"/>
</dbReference>
<feature type="transmembrane region" description="Helical" evidence="5">
    <location>
        <begin position="12"/>
        <end position="33"/>
    </location>
</feature>
<evidence type="ECO:0000313" key="7">
    <source>
        <dbReference type="EMBL" id="ACT18769.1"/>
    </source>
</evidence>
<gene>
    <name evidence="7" type="ordered locus">GM21_2733</name>
</gene>
<dbReference type="STRING" id="443144.GM21_2733"/>
<dbReference type="InterPro" id="IPR036909">
    <property type="entry name" value="Cyt_c-like_dom_sf"/>
</dbReference>
<dbReference type="InterPro" id="IPR009056">
    <property type="entry name" value="Cyt_c-like_dom"/>
</dbReference>
<evidence type="ECO:0000256" key="1">
    <source>
        <dbReference type="ARBA" id="ARBA00022617"/>
    </source>
</evidence>
<dbReference type="HOGENOM" id="CLU_089635_1_0_7"/>
<name>C6E1C1_GEOSM</name>
<protein>
    <submittedName>
        <fullName evidence="7">Putative cytochrome c class I protein</fullName>
    </submittedName>
</protein>
<evidence type="ECO:0000256" key="3">
    <source>
        <dbReference type="ARBA" id="ARBA00023004"/>
    </source>
</evidence>
<accession>C6E1C1</accession>
<dbReference type="KEGG" id="gem:GM21_2733"/>
<keyword evidence="5" id="KW-0812">Transmembrane</keyword>
<feature type="domain" description="Cytochrome c" evidence="6">
    <location>
        <begin position="71"/>
        <end position="157"/>
    </location>
</feature>
<sequence length="170" mass="18521">MQRHDMKVAAKTVLVVCLLVLIISAAVIFSGMVDVAATNPHYALTAWVLQTALEQSVERRAREIGLPAGYGHTRQTAHHYGEMCGLCHGAPGKDPSEIGQGLRPKPPDLAEVADHMPERMVFWVAKNGIRMTGMPAFGKTHRDSELWEMVSFVKSLPGMSPGEYRSAGGK</sequence>
<evidence type="ECO:0000256" key="4">
    <source>
        <dbReference type="PROSITE-ProRule" id="PRU00433"/>
    </source>
</evidence>
<dbReference type="EMBL" id="CP001661">
    <property type="protein sequence ID" value="ACT18769.1"/>
    <property type="molecule type" value="Genomic_DNA"/>
</dbReference>
<dbReference type="SUPFAM" id="SSF46626">
    <property type="entry name" value="Cytochrome c"/>
    <property type="match status" value="1"/>
</dbReference>
<keyword evidence="5" id="KW-0472">Membrane</keyword>
<dbReference type="GO" id="GO:0020037">
    <property type="term" value="F:heme binding"/>
    <property type="evidence" value="ECO:0007669"/>
    <property type="project" value="InterPro"/>
</dbReference>
<reference evidence="7" key="1">
    <citation type="submission" date="2009-07" db="EMBL/GenBank/DDBJ databases">
        <title>Complete sequence of Geobacter sp. M21.</title>
        <authorList>
            <consortium name="US DOE Joint Genome Institute"/>
            <person name="Lucas S."/>
            <person name="Copeland A."/>
            <person name="Lapidus A."/>
            <person name="Glavina del Rio T."/>
            <person name="Dalin E."/>
            <person name="Tice H."/>
            <person name="Bruce D."/>
            <person name="Goodwin L."/>
            <person name="Pitluck S."/>
            <person name="Saunders E."/>
            <person name="Brettin T."/>
            <person name="Detter J.C."/>
            <person name="Han C."/>
            <person name="Larimer F."/>
            <person name="Land M."/>
            <person name="Hauser L."/>
            <person name="Kyrpides N."/>
            <person name="Ovchinnikova G."/>
            <person name="Lovley D."/>
        </authorList>
    </citation>
    <scope>NUCLEOTIDE SEQUENCE [LARGE SCALE GENOMIC DNA]</scope>
    <source>
        <strain evidence="7">M21</strain>
    </source>
</reference>
<dbReference type="eggNOG" id="COG2010">
    <property type="taxonomic scope" value="Bacteria"/>
</dbReference>
<dbReference type="PROSITE" id="PS51007">
    <property type="entry name" value="CYTC"/>
    <property type="match status" value="1"/>
</dbReference>
<dbReference type="GO" id="GO:0009055">
    <property type="term" value="F:electron transfer activity"/>
    <property type="evidence" value="ECO:0007669"/>
    <property type="project" value="InterPro"/>
</dbReference>
<proteinExistence type="predicted"/>
<dbReference type="GO" id="GO:0046872">
    <property type="term" value="F:metal ion binding"/>
    <property type="evidence" value="ECO:0007669"/>
    <property type="project" value="UniProtKB-KW"/>
</dbReference>
<keyword evidence="3 4" id="KW-0408">Iron</keyword>
<evidence type="ECO:0000256" key="5">
    <source>
        <dbReference type="SAM" id="Phobius"/>
    </source>
</evidence>
<organism evidence="7">
    <name type="scientific">Geobacter sp. (strain M21)</name>
    <dbReference type="NCBI Taxonomy" id="443144"/>
    <lineage>
        <taxon>Bacteria</taxon>
        <taxon>Pseudomonadati</taxon>
        <taxon>Thermodesulfobacteriota</taxon>
        <taxon>Desulfuromonadia</taxon>
        <taxon>Geobacterales</taxon>
        <taxon>Geobacteraceae</taxon>
        <taxon>Geobacter</taxon>
    </lineage>
</organism>
<dbReference type="Pfam" id="PF13442">
    <property type="entry name" value="Cytochrome_CBB3"/>
    <property type="match status" value="1"/>
</dbReference>